<dbReference type="AlphaFoldDB" id="A0A4Y2B0G6"/>
<sequence length="100" mass="10906">MPPRRKCNRSNVYNVRDGERSASSITTNDVTSANRLATRQKAVNSTSQVVPTVLALTHPTPAQAPTWLALSVSITTEKMAHHSQSSTPHEISHANVCMKQ</sequence>
<keyword evidence="3" id="KW-1185">Reference proteome</keyword>
<evidence type="ECO:0000313" key="2">
    <source>
        <dbReference type="EMBL" id="GBL85610.1"/>
    </source>
</evidence>
<proteinExistence type="predicted"/>
<dbReference type="Proteomes" id="UP000499080">
    <property type="component" value="Unassembled WGS sequence"/>
</dbReference>
<protein>
    <submittedName>
        <fullName evidence="2">Uncharacterized protein</fullName>
    </submittedName>
</protein>
<feature type="region of interest" description="Disordered" evidence="1">
    <location>
        <begin position="79"/>
        <end position="100"/>
    </location>
</feature>
<organism evidence="2 3">
    <name type="scientific">Araneus ventricosus</name>
    <name type="common">Orbweaver spider</name>
    <name type="synonym">Epeira ventricosa</name>
    <dbReference type="NCBI Taxonomy" id="182803"/>
    <lineage>
        <taxon>Eukaryota</taxon>
        <taxon>Metazoa</taxon>
        <taxon>Ecdysozoa</taxon>
        <taxon>Arthropoda</taxon>
        <taxon>Chelicerata</taxon>
        <taxon>Arachnida</taxon>
        <taxon>Araneae</taxon>
        <taxon>Araneomorphae</taxon>
        <taxon>Entelegynae</taxon>
        <taxon>Araneoidea</taxon>
        <taxon>Araneidae</taxon>
        <taxon>Araneus</taxon>
    </lineage>
</organism>
<evidence type="ECO:0000313" key="3">
    <source>
        <dbReference type="Proteomes" id="UP000499080"/>
    </source>
</evidence>
<feature type="compositionally biased region" description="Polar residues" evidence="1">
    <location>
        <begin position="79"/>
        <end position="89"/>
    </location>
</feature>
<name>A0A4Y2B0G6_ARAVE</name>
<evidence type="ECO:0000256" key="1">
    <source>
        <dbReference type="SAM" id="MobiDB-lite"/>
    </source>
</evidence>
<gene>
    <name evidence="2" type="ORF">AVEN_193080_1</name>
</gene>
<comment type="caution">
    <text evidence="2">The sequence shown here is derived from an EMBL/GenBank/DDBJ whole genome shotgun (WGS) entry which is preliminary data.</text>
</comment>
<accession>A0A4Y2B0G6</accession>
<reference evidence="2 3" key="1">
    <citation type="journal article" date="2019" name="Sci. Rep.">
        <title>Orb-weaving spider Araneus ventricosus genome elucidates the spidroin gene catalogue.</title>
        <authorList>
            <person name="Kono N."/>
            <person name="Nakamura H."/>
            <person name="Ohtoshi R."/>
            <person name="Moran D.A.P."/>
            <person name="Shinohara A."/>
            <person name="Yoshida Y."/>
            <person name="Fujiwara M."/>
            <person name="Mori M."/>
            <person name="Tomita M."/>
            <person name="Arakawa K."/>
        </authorList>
    </citation>
    <scope>NUCLEOTIDE SEQUENCE [LARGE SCALE GENOMIC DNA]</scope>
</reference>
<dbReference type="EMBL" id="BGPR01000044">
    <property type="protein sequence ID" value="GBL85610.1"/>
    <property type="molecule type" value="Genomic_DNA"/>
</dbReference>